<dbReference type="InterPro" id="IPR029063">
    <property type="entry name" value="SAM-dependent_MTases_sf"/>
</dbReference>
<dbReference type="GO" id="GO:0071766">
    <property type="term" value="P:Actinobacterium-type cell wall biogenesis"/>
    <property type="evidence" value="ECO:0007669"/>
    <property type="project" value="UniProtKB-ARBA"/>
</dbReference>
<dbReference type="InterPro" id="IPR025110">
    <property type="entry name" value="AMP-bd_C"/>
</dbReference>
<dbReference type="CDD" id="cd19531">
    <property type="entry name" value="LCL_NRPS-like"/>
    <property type="match status" value="1"/>
</dbReference>
<dbReference type="Gene3D" id="3.30.300.30">
    <property type="match status" value="3"/>
</dbReference>
<dbReference type="CDD" id="cd05930">
    <property type="entry name" value="A_NRPS"/>
    <property type="match status" value="1"/>
</dbReference>
<dbReference type="PANTHER" id="PTHR45527:SF1">
    <property type="entry name" value="FATTY ACID SYNTHASE"/>
    <property type="match status" value="1"/>
</dbReference>
<sequence>MIKSNCSSVKSQPSCSTVVELLRLRSSSQPNRDAFTFLLDGETEQTTLTYQELDRLARRVATRLQELGLTGERALLLYPAGLDFLIAFFGCLYAKVVAVTAYPPRNQRNTPRIKAIATDAEAAIALTTTEIFSTVQSLMTEKTDTTSLQWLTTDNLTQGIEDNWQPPQIDRDSLAFLQYTSGSTGTPKGVMITHGNLLHNALTTCQFMEHSADSKFVTWLPMYHDMGLIGGILQPLYGGFPCIVMPPAAFLQRPYRWLQTISQYQGTTSGGPNFAYDLCVQKITPEQKATLDLSSWSVAFNGAEPIRYDTLERFAAAFAECGFRKEAFYPCYGMAETTLMVSGVDKATSPLVKAIDKSALASNRVIELAVADENIYHFVSCGRVIPQQQVVIANPETLKACQPDEIGEIWVSGLSVGQGYWHREQETEETFGAYLSDTGAGPFLRTGDLGFLQDGELFITGRAKDLIIIRGRNLYPQDIELSCESSHQSLRAGASAAFTVEVDNEEKLVIVQELEFRAKPNVEEVISAIRQAVTQEHEVQVYAVVLIKPGSIPKTSSGKIQRRATRAQFLASELAVVASSIFDDVSNDFDLDNLCRETLLAATENRQQLLEDYLHRVVAQILKVAPSQFNSQQALNTLGLDSIMAIDLQNWIENKFGVQIPAVNFLDGISIAQLATQAIAQIKEKKAIAQAISPVATSINEYPLSFAQQRLWFFDQLEPGNPFYNMAIAARLTGSANIAVLEESLNAIIQRHAVLRTTFTNRKGKALQVIAPSLTVKIPIIDLEKLEAPEQTADLERSMRLEARQPIDLTSGCLLRCTLVRLQPTEHIMLLTIHHIAADGWSMGVFLQELAAFYQAFLTGKPPALAELPIQYTDFAVWQRNWLQKDVLDSQLRYWQQQLSKPLPVLDLPTDYPRPPVQSFVGSKREFALSKSLTAALKTVSRQEGVTLFMTLLAAFKVLLYRYSGQSDILVGSPVANRNHQELKPLIGCFVNTLALRTNLSENLTFTQLLKQIREVTLGAYAHQDLPFDQLVETVQPERDLSRHPLFQVWFALHNTPLPALQVADITLTRLTVDVGTVQLDLSFDMEETSQGMIGWVEYSTDLFNADTINRMIGHFTTLLASIVQNPEQSLVDLPMLTPAEQQELLIDWNNTCSNNWQNQCLHELFETQAAKTPDTIAVVFEREKITYHQLNQRANQLAHHLRRQRVKPEVLVGICVERSVEMVVGILAILKAGGAYVPLDPTYPQERLEFMLQDTQVAVLLTQEQLDRELCLHSNATVVYLDSWQVDTPENQVNPVNQALPTNLAYVLYTSGSTGQSKGVCCTHWGVGNLLADFTGRHQIQAGDACSLWTSLNFDVSVYEIFSALLAGGTLHIVPEVIRADVSKFGEWLDVHQIESAYVPPFHLKALADWLADKPGKLTLQRLLVGVEPILQSLLISIQKQIPRLQIINGYGPTEATICTTLYSVHPDSTDAKTPIGRPVQNTAIYLLDRNLQPVPVGVPGEIYIAGVGLARGYLHRPELTAERFIPNPFSHQMGEYLYKTGDRAKYLPDGNLEILGRLDSQIKFRGFRVELGEIESVLRQNPLVQDAVVLLREDIPGDRRLVAYLVPNQNNPHLDAQISTTAEVEYLSQIQTVYDQFYSWEFSSSDPSINLRVWKSSYTEQPLPESEIIESVDCTVQRILALQPQQVLEIGCGTGLILSRVAPHCQHYRGMDISEVALQYLKQQLDKNQTELVSKVKLIQGMAHNLTAIAPQEIDTVILNEIIQNFPSIDYLVNVLAKVVTLVKSGGRIFIGGVRSLPLLEAFHASVQLDRALDSLTADKFKQRVQEHLYADNELVIDPALFAAIKQHIPQISHVQIQLKGGRYDNELTKFKYDVILYIETPVKTIQDIPSLDWQQEQLSVAAIRQLLLERKPECFRIERVSNPRLLKEIQILQWMVEAEPSQTIANLRQIQDAPTLGLEPEDLWKLSQELPYGVEIIWSTGRNDCYDAIFRRHQIGTSDRITASALQPQANIRPWQEYSNQRSPHTDPQKLVPQLRGFLKEKLPAYMLPSSYVVLDTLPLLPNGKVDKRSLPQPENSRLVEIAYVPPQTQVEQKIVAIWREILQVDKIGIHDNFFDLGGNSLLIVQLHNELQESFGRDLSVVELFQYPTISKLSERINRQTNGESAFNSLHNRAQKQKQALNRQKNLLRKRDNIN</sequence>
<dbReference type="Pfam" id="PF00668">
    <property type="entry name" value="Condensation"/>
    <property type="match status" value="1"/>
</dbReference>
<dbReference type="FunFam" id="1.10.1200.10:FF:000016">
    <property type="entry name" value="Non-ribosomal peptide synthase"/>
    <property type="match status" value="1"/>
</dbReference>
<comment type="caution">
    <text evidence="9">The sequence shown here is derived from an EMBL/GenBank/DDBJ whole genome shotgun (WGS) entry which is preliminary data.</text>
</comment>
<dbReference type="FunFam" id="3.30.559.30:FF:000001">
    <property type="entry name" value="Non-ribosomal peptide synthetase"/>
    <property type="match status" value="1"/>
</dbReference>
<dbReference type="PATRIC" id="fig|1618023.3.peg.496"/>
<dbReference type="FunFam" id="3.40.50.12780:FF:000013">
    <property type="entry name" value="Long-chain-fatty-acid--AMP ligase FadD32"/>
    <property type="match status" value="1"/>
</dbReference>
<dbReference type="InterPro" id="IPR023213">
    <property type="entry name" value="CAT-like_dom_sf"/>
</dbReference>
<evidence type="ECO:0000313" key="10">
    <source>
        <dbReference type="Proteomes" id="UP000032452"/>
    </source>
</evidence>
<dbReference type="InterPro" id="IPR020845">
    <property type="entry name" value="AMP-binding_CS"/>
</dbReference>
<comment type="similarity">
    <text evidence="2">Belongs to the ATP-dependent AMP-binding enzyme family.</text>
</comment>
<evidence type="ECO:0000256" key="6">
    <source>
        <dbReference type="ARBA" id="ARBA00022832"/>
    </source>
</evidence>
<dbReference type="Gene3D" id="1.10.1200.10">
    <property type="entry name" value="ACP-like"/>
    <property type="match status" value="2"/>
</dbReference>
<dbReference type="InterPro" id="IPR045851">
    <property type="entry name" value="AMP-bd_C_sf"/>
</dbReference>
<dbReference type="GO" id="GO:0003824">
    <property type="term" value="F:catalytic activity"/>
    <property type="evidence" value="ECO:0007669"/>
    <property type="project" value="InterPro"/>
</dbReference>
<protein>
    <recommendedName>
        <fullName evidence="8">Carrier domain-containing protein</fullName>
    </recommendedName>
</protein>
<dbReference type="GO" id="GO:0006631">
    <property type="term" value="P:fatty acid metabolic process"/>
    <property type="evidence" value="ECO:0007669"/>
    <property type="project" value="UniProtKB-KW"/>
</dbReference>
<dbReference type="FunFam" id="3.40.50.980:FF:000001">
    <property type="entry name" value="Non-ribosomal peptide synthetase"/>
    <property type="match status" value="1"/>
</dbReference>
<dbReference type="InterPro" id="IPR040097">
    <property type="entry name" value="FAAL/FAAC"/>
</dbReference>
<gene>
    <name evidence="9" type="ORF">UH38_17140</name>
</gene>
<dbReference type="Gene3D" id="3.40.50.150">
    <property type="entry name" value="Vaccinia Virus protein VP39"/>
    <property type="match status" value="1"/>
</dbReference>
<dbReference type="Gene3D" id="3.40.50.980">
    <property type="match status" value="2"/>
</dbReference>
<dbReference type="FunFam" id="3.40.50.12780:FF:000012">
    <property type="entry name" value="Non-ribosomal peptide synthetase"/>
    <property type="match status" value="1"/>
</dbReference>
<dbReference type="GO" id="GO:0031177">
    <property type="term" value="F:phosphopantetheine binding"/>
    <property type="evidence" value="ECO:0007669"/>
    <property type="project" value="InterPro"/>
</dbReference>
<dbReference type="Pfam" id="PF00501">
    <property type="entry name" value="AMP-binding"/>
    <property type="match status" value="2"/>
</dbReference>
<dbReference type="GO" id="GO:0005737">
    <property type="term" value="C:cytoplasm"/>
    <property type="evidence" value="ECO:0007669"/>
    <property type="project" value="TreeGrafter"/>
</dbReference>
<dbReference type="PROSITE" id="PS00455">
    <property type="entry name" value="AMP_BINDING"/>
    <property type="match status" value="2"/>
</dbReference>
<dbReference type="SUPFAM" id="SSF56801">
    <property type="entry name" value="Acetyl-CoA synthetase-like"/>
    <property type="match status" value="2"/>
</dbReference>
<evidence type="ECO:0000256" key="4">
    <source>
        <dbReference type="ARBA" id="ARBA00022553"/>
    </source>
</evidence>
<dbReference type="InterPro" id="IPR036736">
    <property type="entry name" value="ACP-like_sf"/>
</dbReference>
<dbReference type="GO" id="GO:0008610">
    <property type="term" value="P:lipid biosynthetic process"/>
    <property type="evidence" value="ECO:0007669"/>
    <property type="project" value="InterPro"/>
</dbReference>
<dbReference type="Pfam" id="PF00550">
    <property type="entry name" value="PP-binding"/>
    <property type="match status" value="2"/>
</dbReference>
<dbReference type="STRING" id="1618023.UH38_17140"/>
<dbReference type="InterPro" id="IPR009081">
    <property type="entry name" value="PP-bd_ACP"/>
</dbReference>
<feature type="domain" description="Carrier" evidence="8">
    <location>
        <begin position="2089"/>
        <end position="2164"/>
    </location>
</feature>
<keyword evidence="3" id="KW-0596">Phosphopantetheine</keyword>
<keyword evidence="7" id="KW-0443">Lipid metabolism</keyword>
<dbReference type="InterPro" id="IPR020806">
    <property type="entry name" value="PKS_PP-bd"/>
</dbReference>
<dbReference type="GO" id="GO:0043041">
    <property type="term" value="P:amino acid activation for nonribosomal peptide biosynthetic process"/>
    <property type="evidence" value="ECO:0007669"/>
    <property type="project" value="TreeGrafter"/>
</dbReference>
<feature type="domain" description="Carrier" evidence="8">
    <location>
        <begin position="608"/>
        <end position="682"/>
    </location>
</feature>
<proteinExistence type="inferred from homology"/>
<dbReference type="Gene3D" id="3.30.559.30">
    <property type="entry name" value="Nonribosomal peptide synthetase, condensation domain"/>
    <property type="match status" value="1"/>
</dbReference>
<dbReference type="Pfam" id="PF23024">
    <property type="entry name" value="AMP-dom_DIP2-like"/>
    <property type="match status" value="1"/>
</dbReference>
<dbReference type="InterPro" id="IPR013217">
    <property type="entry name" value="Methyltransf_12"/>
</dbReference>
<dbReference type="RefSeq" id="WP_045055907.1">
    <property type="nucleotide sequence ID" value="NZ_CAWMDP010000007.1"/>
</dbReference>
<dbReference type="FunFam" id="3.30.559.10:FF:000012">
    <property type="entry name" value="Non-ribosomal peptide synthetase"/>
    <property type="match status" value="1"/>
</dbReference>
<evidence type="ECO:0000259" key="8">
    <source>
        <dbReference type="PROSITE" id="PS50075"/>
    </source>
</evidence>
<dbReference type="CDD" id="cd02440">
    <property type="entry name" value="AdoMet_MTases"/>
    <property type="match status" value="1"/>
</dbReference>
<dbReference type="OrthoDB" id="9803968at2"/>
<dbReference type="NCBIfam" id="TIGR01733">
    <property type="entry name" value="AA-adenyl-dom"/>
    <property type="match status" value="1"/>
</dbReference>
<dbReference type="PANTHER" id="PTHR45527">
    <property type="entry name" value="NONRIBOSOMAL PEPTIDE SYNTHETASE"/>
    <property type="match status" value="1"/>
</dbReference>
<dbReference type="CDD" id="cd05931">
    <property type="entry name" value="FAAL"/>
    <property type="match status" value="1"/>
</dbReference>
<dbReference type="Gene3D" id="2.30.38.10">
    <property type="entry name" value="Luciferase, Domain 3"/>
    <property type="match status" value="1"/>
</dbReference>
<dbReference type="Gene3D" id="3.40.50.12780">
    <property type="entry name" value="N-terminal domain of ligase-like"/>
    <property type="match status" value="1"/>
</dbReference>
<dbReference type="GO" id="GO:0009403">
    <property type="term" value="P:toxin biosynthetic process"/>
    <property type="evidence" value="ECO:0007669"/>
    <property type="project" value="UniProtKB-ARBA"/>
</dbReference>
<evidence type="ECO:0000256" key="2">
    <source>
        <dbReference type="ARBA" id="ARBA00006432"/>
    </source>
</evidence>
<dbReference type="Gene3D" id="3.30.559.10">
    <property type="entry name" value="Chloramphenicol acetyltransferase-like domain"/>
    <property type="match status" value="1"/>
</dbReference>
<keyword evidence="6" id="KW-0276">Fatty acid metabolism</keyword>
<dbReference type="SMART" id="SM00823">
    <property type="entry name" value="PKS_PP"/>
    <property type="match status" value="2"/>
</dbReference>
<name>A0A0D8ZTQ6_9CYAN</name>
<keyword evidence="10" id="KW-1185">Reference proteome</keyword>
<dbReference type="Pfam" id="PF08242">
    <property type="entry name" value="Methyltransf_12"/>
    <property type="match status" value="1"/>
</dbReference>
<evidence type="ECO:0000256" key="5">
    <source>
        <dbReference type="ARBA" id="ARBA00022737"/>
    </source>
</evidence>
<keyword evidence="4" id="KW-0597">Phosphoprotein</keyword>
<dbReference type="InterPro" id="IPR000873">
    <property type="entry name" value="AMP-dep_synth/lig_dom"/>
</dbReference>
<evidence type="ECO:0000256" key="1">
    <source>
        <dbReference type="ARBA" id="ARBA00001957"/>
    </source>
</evidence>
<dbReference type="InterPro" id="IPR001242">
    <property type="entry name" value="Condensation_dom"/>
</dbReference>
<dbReference type="EMBL" id="JYON01000020">
    <property type="protein sequence ID" value="KJH70631.1"/>
    <property type="molecule type" value="Genomic_DNA"/>
</dbReference>
<dbReference type="SUPFAM" id="SSF53335">
    <property type="entry name" value="S-adenosyl-L-methionine-dependent methyltransferases"/>
    <property type="match status" value="1"/>
</dbReference>
<evidence type="ECO:0000256" key="3">
    <source>
        <dbReference type="ARBA" id="ARBA00022450"/>
    </source>
</evidence>
<evidence type="ECO:0000313" key="9">
    <source>
        <dbReference type="EMBL" id="KJH70631.1"/>
    </source>
</evidence>
<dbReference type="FunFam" id="2.30.38.10:FF:000001">
    <property type="entry name" value="Non-ribosomal peptide synthetase PvdI"/>
    <property type="match status" value="1"/>
</dbReference>
<dbReference type="InterPro" id="IPR042099">
    <property type="entry name" value="ANL_N_sf"/>
</dbReference>
<dbReference type="Proteomes" id="UP000032452">
    <property type="component" value="Unassembled WGS sequence"/>
</dbReference>
<dbReference type="InterPro" id="IPR010071">
    <property type="entry name" value="AA_adenyl_dom"/>
</dbReference>
<accession>A0A0D8ZTQ6</accession>
<comment type="cofactor">
    <cofactor evidence="1">
        <name>pantetheine 4'-phosphate</name>
        <dbReference type="ChEBI" id="CHEBI:47942"/>
    </cofactor>
</comment>
<dbReference type="SUPFAM" id="SSF52777">
    <property type="entry name" value="CoA-dependent acyltransferases"/>
    <property type="match status" value="2"/>
</dbReference>
<organism evidence="9 10">
    <name type="scientific">Aliterella atlantica CENA595</name>
    <dbReference type="NCBI Taxonomy" id="1618023"/>
    <lineage>
        <taxon>Bacteria</taxon>
        <taxon>Bacillati</taxon>
        <taxon>Cyanobacteriota</taxon>
        <taxon>Cyanophyceae</taxon>
        <taxon>Chroococcidiopsidales</taxon>
        <taxon>Aliterellaceae</taxon>
        <taxon>Aliterella</taxon>
    </lineage>
</organism>
<dbReference type="PROSITE" id="PS50075">
    <property type="entry name" value="CARRIER"/>
    <property type="match status" value="2"/>
</dbReference>
<reference evidence="9 10" key="1">
    <citation type="submission" date="2015-02" db="EMBL/GenBank/DDBJ databases">
        <title>Draft genome of a novel marine cyanobacterium (Chroococcales) isolated from South Atlantic Ocean.</title>
        <authorList>
            <person name="Rigonato J."/>
            <person name="Alvarenga D.O."/>
            <person name="Branco L.H."/>
            <person name="Varani A.M."/>
            <person name="Brandini F.P."/>
            <person name="Fiore M.F."/>
        </authorList>
    </citation>
    <scope>NUCLEOTIDE SEQUENCE [LARGE SCALE GENOMIC DNA]</scope>
    <source>
        <strain evidence="9 10">CENA595</strain>
    </source>
</reference>
<dbReference type="SUPFAM" id="SSF47336">
    <property type="entry name" value="ACP-like"/>
    <property type="match status" value="2"/>
</dbReference>
<dbReference type="GO" id="GO:0072330">
    <property type="term" value="P:monocarboxylic acid biosynthetic process"/>
    <property type="evidence" value="ECO:0007669"/>
    <property type="project" value="UniProtKB-ARBA"/>
</dbReference>
<keyword evidence="5" id="KW-0677">Repeat</keyword>
<evidence type="ECO:0000256" key="7">
    <source>
        <dbReference type="ARBA" id="ARBA00023098"/>
    </source>
</evidence>